<comment type="function">
    <text evidence="8">Component of the Mediator complex, a coactivator involved in the regulated transcription of nearly all RNA polymerase II-dependent genes. Mediator functions as a bridge to convey information from gene-specific regulatory proteins to the basal RNA polymerase II transcription machinery. Mediator is recruited to promoters by direct interactions with regulatory proteins and serves as a scaffold for the assembly of a functional preinitiation complex with RNA polymerase II and the general transcription factors.</text>
</comment>
<evidence type="ECO:0000256" key="5">
    <source>
        <dbReference type="ARBA" id="ARBA00023163"/>
    </source>
</evidence>
<dbReference type="OMA" id="ENCVQER"/>
<dbReference type="EMBL" id="KQ422621">
    <property type="protein sequence ID" value="KOF74551.1"/>
    <property type="molecule type" value="Genomic_DNA"/>
</dbReference>
<evidence type="ECO:0000256" key="4">
    <source>
        <dbReference type="ARBA" id="ARBA00023015"/>
    </source>
</evidence>
<evidence type="ECO:0000256" key="1">
    <source>
        <dbReference type="ARBA" id="ARBA00004123"/>
    </source>
</evidence>
<dbReference type="AlphaFoldDB" id="A0A0L8GC00"/>
<keyword evidence="8" id="KW-0010">Activator</keyword>
<dbReference type="KEGG" id="obi:106877818"/>
<accession>A0A0L8GC00</accession>
<protein>
    <recommendedName>
        <fullName evidence="3 8">Mediator of RNA polymerase II transcription subunit 4</fullName>
    </recommendedName>
    <alternativeName>
        <fullName evidence="7 8">Mediator complex subunit 4</fullName>
    </alternativeName>
</protein>
<evidence type="ECO:0000256" key="7">
    <source>
        <dbReference type="ARBA" id="ARBA00031257"/>
    </source>
</evidence>
<proteinExistence type="inferred from homology"/>
<reference evidence="11" key="1">
    <citation type="submission" date="2015-07" db="EMBL/GenBank/DDBJ databases">
        <title>MeaNS - Measles Nucleotide Surveillance Program.</title>
        <authorList>
            <person name="Tran T."/>
            <person name="Druce J."/>
        </authorList>
    </citation>
    <scope>NUCLEOTIDE SEQUENCE</scope>
    <source>
        <strain evidence="11">UCB-OBI-ISO-001</strain>
        <tissue evidence="11">Gonad</tissue>
    </source>
</reference>
<dbReference type="PANTHER" id="PTHR13208">
    <property type="entry name" value="MEDIATOR OF RNA POLYMERASE II TRANSCRIPTION SUBUNIT 4"/>
    <property type="match status" value="1"/>
</dbReference>
<dbReference type="GO" id="GO:0003712">
    <property type="term" value="F:transcription coregulator activity"/>
    <property type="evidence" value="ECO:0007669"/>
    <property type="project" value="InterPro"/>
</dbReference>
<dbReference type="GO" id="GO:0016592">
    <property type="term" value="C:mediator complex"/>
    <property type="evidence" value="ECO:0007669"/>
    <property type="project" value="InterPro"/>
</dbReference>
<comment type="subunit">
    <text evidence="8">Component of the Mediator complex.</text>
</comment>
<evidence type="ECO:0000256" key="2">
    <source>
        <dbReference type="ARBA" id="ARBA00009626"/>
    </source>
</evidence>
<feature type="compositionally biased region" description="Polar residues" evidence="10">
    <location>
        <begin position="215"/>
        <end position="231"/>
    </location>
</feature>
<dbReference type="GO" id="GO:0006357">
    <property type="term" value="P:regulation of transcription by RNA polymerase II"/>
    <property type="evidence" value="ECO:0007669"/>
    <property type="project" value="InterPro"/>
</dbReference>
<dbReference type="OrthoDB" id="1929813at2759"/>
<feature type="region of interest" description="Disordered" evidence="10">
    <location>
        <begin position="174"/>
        <end position="264"/>
    </location>
</feature>
<feature type="compositionally biased region" description="Pro residues" evidence="10">
    <location>
        <begin position="188"/>
        <end position="208"/>
    </location>
</feature>
<comment type="subcellular location">
    <subcellularLocation>
        <location evidence="1 8">Nucleus</location>
    </subcellularLocation>
</comment>
<evidence type="ECO:0000256" key="9">
    <source>
        <dbReference type="SAM" id="Coils"/>
    </source>
</evidence>
<keyword evidence="6 8" id="KW-0539">Nucleus</keyword>
<evidence type="ECO:0000256" key="3">
    <source>
        <dbReference type="ARBA" id="ARBA00020629"/>
    </source>
</evidence>
<comment type="similarity">
    <text evidence="2 8">Belongs to the Mediator complex subunit 4 family.</text>
</comment>
<name>A0A0L8GC00_OCTBM</name>
<organism evidence="11">
    <name type="scientific">Octopus bimaculoides</name>
    <name type="common">California two-spotted octopus</name>
    <dbReference type="NCBI Taxonomy" id="37653"/>
    <lineage>
        <taxon>Eukaryota</taxon>
        <taxon>Metazoa</taxon>
        <taxon>Spiralia</taxon>
        <taxon>Lophotrochozoa</taxon>
        <taxon>Mollusca</taxon>
        <taxon>Cephalopoda</taxon>
        <taxon>Coleoidea</taxon>
        <taxon>Octopodiformes</taxon>
        <taxon>Octopoda</taxon>
        <taxon>Incirrata</taxon>
        <taxon>Octopodidae</taxon>
        <taxon>Octopus</taxon>
    </lineage>
</organism>
<dbReference type="Pfam" id="PF10018">
    <property type="entry name" value="Med4"/>
    <property type="match status" value="1"/>
</dbReference>
<keyword evidence="9" id="KW-0175">Coiled coil</keyword>
<dbReference type="GO" id="GO:0070847">
    <property type="term" value="C:core mediator complex"/>
    <property type="evidence" value="ECO:0007669"/>
    <property type="project" value="TreeGrafter"/>
</dbReference>
<dbReference type="STRING" id="37653.A0A0L8GC00"/>
<evidence type="ECO:0000313" key="11">
    <source>
        <dbReference type="EMBL" id="KOF74551.1"/>
    </source>
</evidence>
<keyword evidence="4 8" id="KW-0805">Transcription regulation</keyword>
<sequence>MAAISTKQKLLTLIDDIEIVSKELFDVMSTPKNQQKTDAPDPALLMELLVQKDKEMKESLKLAEEQMDIQKIMDELKMEVEKRDTDIRNLQKNFKEAETILATAIYQAKQKLNSIAQANKKTISSEELIKFAHRISASNAIAAPVTWAPGDPRRPYPTDFEMRHGYLDHMQNSQSNTLNWQSSSLQPPLAPPPQPPSSSVPSLDPPTPMFGLSASGLNTSMGSGVASSAGLSESIRNHASRDNEDVEIMSSDSSSSSSSDEENP</sequence>
<evidence type="ECO:0000256" key="10">
    <source>
        <dbReference type="SAM" id="MobiDB-lite"/>
    </source>
</evidence>
<gene>
    <name evidence="8" type="primary">MED4</name>
    <name evidence="11" type="ORF">OCBIM_22035970mg</name>
</gene>
<dbReference type="InterPro" id="IPR019258">
    <property type="entry name" value="Mediator_Med4"/>
</dbReference>
<dbReference type="PANTHER" id="PTHR13208:SF2">
    <property type="entry name" value="MEDIATOR OF RNA POLYMERASE II TRANSCRIPTION SUBUNIT 4"/>
    <property type="match status" value="1"/>
</dbReference>
<keyword evidence="5 8" id="KW-0804">Transcription</keyword>
<evidence type="ECO:0000256" key="8">
    <source>
        <dbReference type="RuleBase" id="RU364141"/>
    </source>
</evidence>
<evidence type="ECO:0000256" key="6">
    <source>
        <dbReference type="ARBA" id="ARBA00023242"/>
    </source>
</evidence>
<feature type="coiled-coil region" evidence="9">
    <location>
        <begin position="46"/>
        <end position="93"/>
    </location>
</feature>